<protein>
    <submittedName>
        <fullName evidence="1">Uncharacterized protein</fullName>
    </submittedName>
</protein>
<dbReference type="EMBL" id="BDCX01000011">
    <property type="protein sequence ID" value="GAT68936.1"/>
    <property type="molecule type" value="Genomic_DNA"/>
</dbReference>
<dbReference type="STRING" id="161355.PS9374_04601"/>
<name>A0A171DJC0_9ACTN</name>
<gene>
    <name evidence="1" type="ORF">PS9374_04601</name>
</gene>
<accession>A0A171DJC0</accession>
<evidence type="ECO:0000313" key="2">
    <source>
        <dbReference type="Proteomes" id="UP000077701"/>
    </source>
</evidence>
<comment type="caution">
    <text evidence="1">The sequence shown here is derived from an EMBL/GenBank/DDBJ whole genome shotgun (WGS) entry which is preliminary data.</text>
</comment>
<evidence type="ECO:0000313" key="1">
    <source>
        <dbReference type="EMBL" id="GAT68936.1"/>
    </source>
</evidence>
<sequence>MRDLSRRSLLCPHLPWLKNGEMEALVLVNKAEWDQLVSAAGGDAR</sequence>
<keyword evidence="2" id="KW-1185">Reference proteome</keyword>
<reference evidence="2" key="2">
    <citation type="submission" date="2016-04" db="EMBL/GenBank/DDBJ databases">
        <title>Planomonospora sphaerica JCM9374 whole genome shotgun sequence.</title>
        <authorList>
            <person name="Suzuki T."/>
            <person name="Dohra H."/>
            <person name="Kodani S."/>
        </authorList>
    </citation>
    <scope>NUCLEOTIDE SEQUENCE [LARGE SCALE GENOMIC DNA]</scope>
    <source>
        <strain evidence="2">JCM 9374</strain>
    </source>
</reference>
<dbReference type="Proteomes" id="UP000077701">
    <property type="component" value="Unassembled WGS sequence"/>
</dbReference>
<organism evidence="1 2">
    <name type="scientific">Planomonospora sphaerica</name>
    <dbReference type="NCBI Taxonomy" id="161355"/>
    <lineage>
        <taxon>Bacteria</taxon>
        <taxon>Bacillati</taxon>
        <taxon>Actinomycetota</taxon>
        <taxon>Actinomycetes</taxon>
        <taxon>Streptosporangiales</taxon>
        <taxon>Streptosporangiaceae</taxon>
        <taxon>Planomonospora</taxon>
    </lineage>
</organism>
<reference evidence="1 2" key="1">
    <citation type="journal article" date="2016" name="Genome Announc.">
        <title>Draft Genome Sequence of Planomonospora sphaerica JCM9374, a Rare Actinomycete.</title>
        <authorList>
            <person name="Dohra H."/>
            <person name="Suzuki T."/>
            <person name="Inoue Y."/>
            <person name="Kodani S."/>
        </authorList>
    </citation>
    <scope>NUCLEOTIDE SEQUENCE [LARGE SCALE GENOMIC DNA]</scope>
    <source>
        <strain evidence="1 2">JCM 9374</strain>
    </source>
</reference>
<proteinExistence type="predicted"/>
<dbReference type="AlphaFoldDB" id="A0A171DJC0"/>